<evidence type="ECO:0000256" key="4">
    <source>
        <dbReference type="ARBA" id="ARBA00022692"/>
    </source>
</evidence>
<dbReference type="PANTHER" id="PTHR11690:SF248">
    <property type="entry name" value="PICKPOCKET 17, ISOFORM A"/>
    <property type="match status" value="1"/>
</dbReference>
<evidence type="ECO:0000256" key="6">
    <source>
        <dbReference type="ARBA" id="ARBA00023053"/>
    </source>
</evidence>
<evidence type="ECO:0000256" key="7">
    <source>
        <dbReference type="ARBA" id="ARBA00023065"/>
    </source>
</evidence>
<keyword evidence="4 11" id="KW-0812">Transmembrane</keyword>
<name>A0AAD9N122_9ANNE</name>
<accession>A0AAD9N122</accession>
<keyword evidence="8" id="KW-0472">Membrane</keyword>
<keyword evidence="13" id="KW-1185">Reference proteome</keyword>
<keyword evidence="6" id="KW-0915">Sodium</keyword>
<keyword evidence="5" id="KW-1133">Transmembrane helix</keyword>
<keyword evidence="10 11" id="KW-0407">Ion channel</keyword>
<dbReference type="EMBL" id="JAODUP010000317">
    <property type="protein sequence ID" value="KAK2152815.1"/>
    <property type="molecule type" value="Genomic_DNA"/>
</dbReference>
<sequence>MQNFSVVRNNPYCSDMIHTWQRRMQCRRQVYDDMTIHEPEAMEECLCYPPCNDMEYDSSYSLSTLPDDPEENTAFYVNINQYTETLDESKKQLLASKFGGISNIKKGMMKHMSRLNVHIADNNIMKTTESPDYEAIRLVSDIGGQLGLWIGISVMTLFEVLQLIADVFRYLTSKGRHVGEKVNVPNTITGSGPMKRTYGNGDRFRHNERDIELTCEIDKLTTV</sequence>
<evidence type="ECO:0000256" key="2">
    <source>
        <dbReference type="ARBA" id="ARBA00022448"/>
    </source>
</evidence>
<evidence type="ECO:0000256" key="11">
    <source>
        <dbReference type="RuleBase" id="RU000679"/>
    </source>
</evidence>
<dbReference type="PANTHER" id="PTHR11690">
    <property type="entry name" value="AMILORIDE-SENSITIVE SODIUM CHANNEL-RELATED"/>
    <property type="match status" value="1"/>
</dbReference>
<keyword evidence="7 11" id="KW-0406">Ion transport</keyword>
<organism evidence="12 13">
    <name type="scientific">Paralvinella palmiformis</name>
    <dbReference type="NCBI Taxonomy" id="53620"/>
    <lineage>
        <taxon>Eukaryota</taxon>
        <taxon>Metazoa</taxon>
        <taxon>Spiralia</taxon>
        <taxon>Lophotrochozoa</taxon>
        <taxon>Annelida</taxon>
        <taxon>Polychaeta</taxon>
        <taxon>Sedentaria</taxon>
        <taxon>Canalipalpata</taxon>
        <taxon>Terebellida</taxon>
        <taxon>Terebelliformia</taxon>
        <taxon>Alvinellidae</taxon>
        <taxon>Paralvinella</taxon>
    </lineage>
</organism>
<comment type="subcellular location">
    <subcellularLocation>
        <location evidence="1">Membrane</location>
        <topology evidence="1">Multi-pass membrane protein</topology>
    </subcellularLocation>
</comment>
<evidence type="ECO:0000256" key="8">
    <source>
        <dbReference type="ARBA" id="ARBA00023136"/>
    </source>
</evidence>
<evidence type="ECO:0000313" key="13">
    <source>
        <dbReference type="Proteomes" id="UP001208570"/>
    </source>
</evidence>
<evidence type="ECO:0000256" key="1">
    <source>
        <dbReference type="ARBA" id="ARBA00004141"/>
    </source>
</evidence>
<dbReference type="GO" id="GO:0005886">
    <property type="term" value="C:plasma membrane"/>
    <property type="evidence" value="ECO:0007669"/>
    <property type="project" value="TreeGrafter"/>
</dbReference>
<dbReference type="GO" id="GO:0015280">
    <property type="term" value="F:ligand-gated sodium channel activity"/>
    <property type="evidence" value="ECO:0007669"/>
    <property type="project" value="TreeGrafter"/>
</dbReference>
<evidence type="ECO:0000256" key="9">
    <source>
        <dbReference type="ARBA" id="ARBA00023201"/>
    </source>
</evidence>
<proteinExistence type="inferred from homology"/>
<comment type="caution">
    <text evidence="12">The sequence shown here is derived from an EMBL/GenBank/DDBJ whole genome shotgun (WGS) entry which is preliminary data.</text>
</comment>
<dbReference type="Gene3D" id="1.10.287.770">
    <property type="entry name" value="YojJ-like"/>
    <property type="match status" value="1"/>
</dbReference>
<evidence type="ECO:0000256" key="10">
    <source>
        <dbReference type="ARBA" id="ARBA00023303"/>
    </source>
</evidence>
<comment type="similarity">
    <text evidence="11">Belongs to the amiloride-sensitive sodium channel (TC 1.A.6) family.</text>
</comment>
<keyword evidence="9 11" id="KW-0739">Sodium transport</keyword>
<dbReference type="InterPro" id="IPR001873">
    <property type="entry name" value="ENaC"/>
</dbReference>
<protein>
    <submittedName>
        <fullName evidence="12">Uncharacterized protein</fullName>
    </submittedName>
</protein>
<dbReference type="Pfam" id="PF00858">
    <property type="entry name" value="ASC"/>
    <property type="match status" value="1"/>
</dbReference>
<dbReference type="Proteomes" id="UP001208570">
    <property type="component" value="Unassembled WGS sequence"/>
</dbReference>
<dbReference type="AlphaFoldDB" id="A0AAD9N122"/>
<keyword evidence="3 11" id="KW-0894">Sodium channel</keyword>
<evidence type="ECO:0000256" key="3">
    <source>
        <dbReference type="ARBA" id="ARBA00022461"/>
    </source>
</evidence>
<keyword evidence="2 11" id="KW-0813">Transport</keyword>
<evidence type="ECO:0000313" key="12">
    <source>
        <dbReference type="EMBL" id="KAK2152815.1"/>
    </source>
</evidence>
<evidence type="ECO:0000256" key="5">
    <source>
        <dbReference type="ARBA" id="ARBA00022989"/>
    </source>
</evidence>
<reference evidence="12" key="1">
    <citation type="journal article" date="2023" name="Mol. Biol. Evol.">
        <title>Third-Generation Sequencing Reveals the Adaptive Role of the Epigenome in Three Deep-Sea Polychaetes.</title>
        <authorList>
            <person name="Perez M."/>
            <person name="Aroh O."/>
            <person name="Sun Y."/>
            <person name="Lan Y."/>
            <person name="Juniper S.K."/>
            <person name="Young C.R."/>
            <person name="Angers B."/>
            <person name="Qian P.Y."/>
        </authorList>
    </citation>
    <scope>NUCLEOTIDE SEQUENCE</scope>
    <source>
        <strain evidence="12">P08H-3</strain>
    </source>
</reference>
<gene>
    <name evidence="12" type="ORF">LSH36_317g03027</name>
</gene>